<name>A0A1V9XZ91_9ACAR</name>
<dbReference type="EMBL" id="MNPL01001809">
    <property type="protein sequence ID" value="OQR78805.1"/>
    <property type="molecule type" value="Genomic_DNA"/>
</dbReference>
<evidence type="ECO:0000313" key="2">
    <source>
        <dbReference type="EMBL" id="OQR78805.1"/>
    </source>
</evidence>
<keyword evidence="1" id="KW-0812">Transmembrane</keyword>
<feature type="non-terminal residue" evidence="2">
    <location>
        <position position="96"/>
    </location>
</feature>
<sequence>MEVAREMFTSLSAIQKAAAAVLMTTTISYLCLFAHRYYQIWKALRNIPGPFSKGLVGYIPPAYNIFCLVLQHAYAEFLETSTGKTACFSSIIPTLK</sequence>
<keyword evidence="1" id="KW-1133">Transmembrane helix</keyword>
<keyword evidence="3" id="KW-1185">Reference proteome</keyword>
<gene>
    <name evidence="2" type="ORF">BIW11_06164</name>
</gene>
<dbReference type="InParanoid" id="A0A1V9XZ91"/>
<comment type="caution">
    <text evidence="2">The sequence shown here is derived from an EMBL/GenBank/DDBJ whole genome shotgun (WGS) entry which is preliminary data.</text>
</comment>
<evidence type="ECO:0000313" key="3">
    <source>
        <dbReference type="Proteomes" id="UP000192247"/>
    </source>
</evidence>
<dbReference type="AlphaFoldDB" id="A0A1V9XZ91"/>
<organism evidence="2 3">
    <name type="scientific">Tropilaelaps mercedesae</name>
    <dbReference type="NCBI Taxonomy" id="418985"/>
    <lineage>
        <taxon>Eukaryota</taxon>
        <taxon>Metazoa</taxon>
        <taxon>Ecdysozoa</taxon>
        <taxon>Arthropoda</taxon>
        <taxon>Chelicerata</taxon>
        <taxon>Arachnida</taxon>
        <taxon>Acari</taxon>
        <taxon>Parasitiformes</taxon>
        <taxon>Mesostigmata</taxon>
        <taxon>Gamasina</taxon>
        <taxon>Dermanyssoidea</taxon>
        <taxon>Laelapidae</taxon>
        <taxon>Tropilaelaps</taxon>
    </lineage>
</organism>
<feature type="transmembrane region" description="Helical" evidence="1">
    <location>
        <begin position="17"/>
        <end position="38"/>
    </location>
</feature>
<protein>
    <submittedName>
        <fullName evidence="2">Cytochrome P450 4c3-like</fullName>
    </submittedName>
</protein>
<proteinExistence type="predicted"/>
<dbReference type="Proteomes" id="UP000192247">
    <property type="component" value="Unassembled WGS sequence"/>
</dbReference>
<keyword evidence="1" id="KW-0472">Membrane</keyword>
<reference evidence="2 3" key="1">
    <citation type="journal article" date="2017" name="Gigascience">
        <title>Draft genome of the honey bee ectoparasitic mite, Tropilaelaps mercedesae, is shaped by the parasitic life history.</title>
        <authorList>
            <person name="Dong X."/>
            <person name="Armstrong S.D."/>
            <person name="Xia D."/>
            <person name="Makepeace B.L."/>
            <person name="Darby A.C."/>
            <person name="Kadowaki T."/>
        </authorList>
    </citation>
    <scope>NUCLEOTIDE SEQUENCE [LARGE SCALE GENOMIC DNA]</scope>
    <source>
        <strain evidence="2">Wuxi-XJTLU</strain>
    </source>
</reference>
<accession>A0A1V9XZ91</accession>
<evidence type="ECO:0000256" key="1">
    <source>
        <dbReference type="SAM" id="Phobius"/>
    </source>
</evidence>